<evidence type="ECO:0008006" key="3">
    <source>
        <dbReference type="Google" id="ProtNLM"/>
    </source>
</evidence>
<reference evidence="1 2" key="1">
    <citation type="submission" date="2019-03" db="EMBL/GenBank/DDBJ databases">
        <title>Single cell metagenomics reveals metabolic interactions within the superorganism composed of flagellate Streblomastix strix and complex community of Bacteroidetes bacteria on its surface.</title>
        <authorList>
            <person name="Treitli S.C."/>
            <person name="Kolisko M."/>
            <person name="Husnik F."/>
            <person name="Keeling P."/>
            <person name="Hampl V."/>
        </authorList>
    </citation>
    <scope>NUCLEOTIDE SEQUENCE [LARGE SCALE GENOMIC DNA]</scope>
    <source>
        <strain evidence="1">ST1C</strain>
    </source>
</reference>
<evidence type="ECO:0000313" key="1">
    <source>
        <dbReference type="EMBL" id="KAA6390998.1"/>
    </source>
</evidence>
<comment type="caution">
    <text evidence="1">The sequence shown here is derived from an EMBL/GenBank/DDBJ whole genome shotgun (WGS) entry which is preliminary data.</text>
</comment>
<dbReference type="EMBL" id="SNRW01003028">
    <property type="protein sequence ID" value="KAA6390998.1"/>
    <property type="molecule type" value="Genomic_DNA"/>
</dbReference>
<dbReference type="Proteomes" id="UP000324800">
    <property type="component" value="Unassembled WGS sequence"/>
</dbReference>
<dbReference type="AlphaFoldDB" id="A0A5J4W7Z4"/>
<proteinExistence type="predicted"/>
<sequence length="85" mass="9393">MGCIFANFLEDLYPFSRHALMQGDNVGHKQNEMGYMESQGFCIGASIGNQEPFKKATSDVNGEGKINIVDVWYISSINEGTKSKP</sequence>
<evidence type="ECO:0000313" key="2">
    <source>
        <dbReference type="Proteomes" id="UP000324800"/>
    </source>
</evidence>
<organism evidence="1 2">
    <name type="scientific">Streblomastix strix</name>
    <dbReference type="NCBI Taxonomy" id="222440"/>
    <lineage>
        <taxon>Eukaryota</taxon>
        <taxon>Metamonada</taxon>
        <taxon>Preaxostyla</taxon>
        <taxon>Oxymonadida</taxon>
        <taxon>Streblomastigidae</taxon>
        <taxon>Streblomastix</taxon>
    </lineage>
</organism>
<protein>
    <recommendedName>
        <fullName evidence="3">EF-hand domain-containing protein</fullName>
    </recommendedName>
</protein>
<accession>A0A5J4W7Z4</accession>
<gene>
    <name evidence="1" type="ORF">EZS28_013474</name>
</gene>
<name>A0A5J4W7Z4_9EUKA</name>